<gene>
    <name evidence="2" type="primary">cotI_2</name>
    <name evidence="2" type="ORF">SDC9_64352</name>
</gene>
<name>A0A644XP25_9ZZZZ</name>
<dbReference type="PANTHER" id="PTHR39179">
    <property type="entry name" value="SPORE COAT PROTEIN I"/>
    <property type="match status" value="1"/>
</dbReference>
<keyword evidence="2" id="KW-0946">Virion</keyword>
<dbReference type="InterPro" id="IPR014255">
    <property type="entry name" value="Spore_coat_CotS"/>
</dbReference>
<dbReference type="AlphaFoldDB" id="A0A644XP25"/>
<dbReference type="Gene3D" id="3.90.1200.10">
    <property type="match status" value="1"/>
</dbReference>
<evidence type="ECO:0000259" key="1">
    <source>
        <dbReference type="Pfam" id="PF01636"/>
    </source>
</evidence>
<keyword evidence="2" id="KW-0167">Capsid protein</keyword>
<organism evidence="2">
    <name type="scientific">bioreactor metagenome</name>
    <dbReference type="NCBI Taxonomy" id="1076179"/>
    <lineage>
        <taxon>unclassified sequences</taxon>
        <taxon>metagenomes</taxon>
        <taxon>ecological metagenomes</taxon>
    </lineage>
</organism>
<dbReference type="InterPro" id="IPR011009">
    <property type="entry name" value="Kinase-like_dom_sf"/>
</dbReference>
<dbReference type="InterPro" id="IPR047175">
    <property type="entry name" value="CotS-like"/>
</dbReference>
<sequence length="330" mass="39650">MDISYIKKEIESKYSLNILSIEKIKNSYKIRTEDEDYGIKVIKYQFSHFYFIFSAINHLQKRGFNKIPTIIETKDNCGYIKLDNCYAYLNKWIDCRNCNYKNLHELELAAAKLGELHKCSEGFTVSRSMKPRIAWYSWIKVFETRCEEILDFKKRIYQKAYRSIFDEIYLEAIEDELQRGRKSIEELKLNKYIEVMDREVMKRGFCHHDYANHNVLIDKSGNLNIIDFDYCILDSHIHDLSSLLIRSMKDGNWSNARATLVLDSYSKTHSIYDDELELIKGFIRFPQGFWQIGLQYYWEQQPWGEEFLVNKLNKYLRDRNNREKFVDSFF</sequence>
<dbReference type="EMBL" id="VSSQ01002892">
    <property type="protein sequence ID" value="MPM17952.1"/>
    <property type="molecule type" value="Genomic_DNA"/>
</dbReference>
<proteinExistence type="predicted"/>
<dbReference type="NCBIfam" id="TIGR02906">
    <property type="entry name" value="spore_CotS"/>
    <property type="match status" value="1"/>
</dbReference>
<dbReference type="GO" id="GO:0019028">
    <property type="term" value="C:viral capsid"/>
    <property type="evidence" value="ECO:0007669"/>
    <property type="project" value="UniProtKB-KW"/>
</dbReference>
<dbReference type="PANTHER" id="PTHR39179:SF1">
    <property type="entry name" value="SPORE COAT PROTEIN I"/>
    <property type="match status" value="1"/>
</dbReference>
<dbReference type="SUPFAM" id="SSF56112">
    <property type="entry name" value="Protein kinase-like (PK-like)"/>
    <property type="match status" value="1"/>
</dbReference>
<feature type="domain" description="Aminoglycoside phosphotransferase" evidence="1">
    <location>
        <begin position="86"/>
        <end position="250"/>
    </location>
</feature>
<dbReference type="Pfam" id="PF01636">
    <property type="entry name" value="APH"/>
    <property type="match status" value="1"/>
</dbReference>
<protein>
    <submittedName>
        <fullName evidence="2">Spore coat protein I</fullName>
    </submittedName>
</protein>
<evidence type="ECO:0000313" key="2">
    <source>
        <dbReference type="EMBL" id="MPM17952.1"/>
    </source>
</evidence>
<dbReference type="GO" id="GO:0042601">
    <property type="term" value="C:endospore-forming forespore"/>
    <property type="evidence" value="ECO:0007669"/>
    <property type="project" value="TreeGrafter"/>
</dbReference>
<dbReference type="InterPro" id="IPR002575">
    <property type="entry name" value="Aminoglycoside_PTrfase"/>
</dbReference>
<reference evidence="2" key="1">
    <citation type="submission" date="2019-08" db="EMBL/GenBank/DDBJ databases">
        <authorList>
            <person name="Kucharzyk K."/>
            <person name="Murdoch R.W."/>
            <person name="Higgins S."/>
            <person name="Loffler F."/>
        </authorList>
    </citation>
    <scope>NUCLEOTIDE SEQUENCE</scope>
</reference>
<dbReference type="Gene3D" id="3.30.200.20">
    <property type="entry name" value="Phosphorylase Kinase, domain 1"/>
    <property type="match status" value="1"/>
</dbReference>
<comment type="caution">
    <text evidence="2">The sequence shown here is derived from an EMBL/GenBank/DDBJ whole genome shotgun (WGS) entry which is preliminary data.</text>
</comment>
<accession>A0A644XP25</accession>